<sequence>MSASEFNQRYEVGHTFVYQSNQTANGGPVVRTVGPARGFKKSGAVVEINKPPYFVKVSALIA</sequence>
<dbReference type="EMBL" id="JAVIPQ010000156">
    <property type="protein sequence ID" value="MDQ9556046.1"/>
    <property type="molecule type" value="Genomic_DNA"/>
</dbReference>
<dbReference type="Proteomes" id="UP001234811">
    <property type="component" value="Unassembled WGS sequence"/>
</dbReference>
<protein>
    <submittedName>
        <fullName evidence="1">Uncharacterized protein</fullName>
    </submittedName>
</protein>
<gene>
    <name evidence="1" type="ORF">RF091_11035</name>
</gene>
<proteinExistence type="predicted"/>
<comment type="caution">
    <text evidence="1">The sequence shown here is derived from an EMBL/GenBank/DDBJ whole genome shotgun (WGS) entry which is preliminary data.</text>
</comment>
<accession>A0ABD5BIE6</accession>
<name>A0ABD5BIE6_SERMA</name>
<evidence type="ECO:0000313" key="2">
    <source>
        <dbReference type="Proteomes" id="UP001234811"/>
    </source>
</evidence>
<organism evidence="1 2">
    <name type="scientific">Serratia marcescens</name>
    <dbReference type="NCBI Taxonomy" id="615"/>
    <lineage>
        <taxon>Bacteria</taxon>
        <taxon>Pseudomonadati</taxon>
        <taxon>Pseudomonadota</taxon>
        <taxon>Gammaproteobacteria</taxon>
        <taxon>Enterobacterales</taxon>
        <taxon>Yersiniaceae</taxon>
        <taxon>Serratia</taxon>
    </lineage>
</organism>
<dbReference type="AlphaFoldDB" id="A0ABD5BIE6"/>
<reference evidence="1 2" key="1">
    <citation type="submission" date="2023-07" db="EMBL/GenBank/DDBJ databases">
        <title>Pathogens genome sequencing project 196.</title>
        <authorList>
            <person name="Cao X."/>
        </authorList>
    </citation>
    <scope>NUCLEOTIDE SEQUENCE [LARGE SCALE GENOMIC DNA]</scope>
    <source>
        <strain evidence="1 2">SM41</strain>
    </source>
</reference>
<evidence type="ECO:0000313" key="1">
    <source>
        <dbReference type="EMBL" id="MDQ9556046.1"/>
    </source>
</evidence>